<keyword evidence="3" id="KW-1185">Reference proteome</keyword>
<dbReference type="HOGENOM" id="CLU_872275_0_0_1"/>
<evidence type="ECO:0000259" key="1">
    <source>
        <dbReference type="Pfam" id="PF21787"/>
    </source>
</evidence>
<dbReference type="Pfam" id="PF21787">
    <property type="entry name" value="TNP-like_RNaseH_N"/>
    <property type="match status" value="1"/>
</dbReference>
<proteinExistence type="predicted"/>
<dbReference type="InParanoid" id="E9HQX7"/>
<organism evidence="2 3">
    <name type="scientific">Daphnia pulex</name>
    <name type="common">Water flea</name>
    <dbReference type="NCBI Taxonomy" id="6669"/>
    <lineage>
        <taxon>Eukaryota</taxon>
        <taxon>Metazoa</taxon>
        <taxon>Ecdysozoa</taxon>
        <taxon>Arthropoda</taxon>
        <taxon>Crustacea</taxon>
        <taxon>Branchiopoda</taxon>
        <taxon>Diplostraca</taxon>
        <taxon>Cladocera</taxon>
        <taxon>Anomopoda</taxon>
        <taxon>Daphniidae</taxon>
        <taxon>Daphnia</taxon>
    </lineage>
</organism>
<dbReference type="EMBL" id="GL732727">
    <property type="protein sequence ID" value="EFX65857.1"/>
    <property type="molecule type" value="Genomic_DNA"/>
</dbReference>
<feature type="domain" description="Transposable element P transposase-like RNase H" evidence="1">
    <location>
        <begin position="251"/>
        <end position="319"/>
    </location>
</feature>
<protein>
    <recommendedName>
        <fullName evidence="1">Transposable element P transposase-like RNase H domain-containing protein</fullName>
    </recommendedName>
</protein>
<accession>E9HQX7</accession>
<dbReference type="InterPro" id="IPR048365">
    <property type="entry name" value="TNP-like_RNaseH_N"/>
</dbReference>
<evidence type="ECO:0000313" key="2">
    <source>
        <dbReference type="EMBL" id="EFX65857.1"/>
    </source>
</evidence>
<dbReference type="AlphaFoldDB" id="E9HQX7"/>
<dbReference type="KEGG" id="dpx:DAPPUDRAFT_332775"/>
<evidence type="ECO:0000313" key="3">
    <source>
        <dbReference type="Proteomes" id="UP000000305"/>
    </source>
</evidence>
<gene>
    <name evidence="2" type="ORF">DAPPUDRAFT_332775</name>
</gene>
<dbReference type="Proteomes" id="UP000000305">
    <property type="component" value="Unassembled WGS sequence"/>
</dbReference>
<name>E9HQX7_DAPPU</name>
<sequence>MAFPTLLLRGTQNQINLLLVQPIQAKSTSSKYKIGEMPEIRESPIEDVSADPVEVASSTKLRSSQMKECEVIDLTNYHNEESYEGNSEKWEANVYSKELESNVDALQMQESEINDHFSVISNPQSFTDDPNLLLNSSNDVEMQHEILSQVDITCSTLKSSSRTNRKIPRKGIAEEEGKKKFRTKCNSKFLTESIVKNVEFGMINGPLNTASFYREKQGAKLVLRMKQWDPPRIAPGAAFQENEEKQSKNSSSDPILANSLLNFMVTGLTTKFSALVGSWPVAKLNARQLYFVTLHVIKTLESIGFLVDRIVGDNASVNV</sequence>
<dbReference type="OrthoDB" id="6488501at2759"/>
<reference evidence="2 3" key="1">
    <citation type="journal article" date="2011" name="Science">
        <title>The ecoresponsive genome of Daphnia pulex.</title>
        <authorList>
            <person name="Colbourne J.K."/>
            <person name="Pfrender M.E."/>
            <person name="Gilbert D."/>
            <person name="Thomas W.K."/>
            <person name="Tucker A."/>
            <person name="Oakley T.H."/>
            <person name="Tokishita S."/>
            <person name="Aerts A."/>
            <person name="Arnold G.J."/>
            <person name="Basu M.K."/>
            <person name="Bauer D.J."/>
            <person name="Caceres C.E."/>
            <person name="Carmel L."/>
            <person name="Casola C."/>
            <person name="Choi J.H."/>
            <person name="Detter J.C."/>
            <person name="Dong Q."/>
            <person name="Dusheyko S."/>
            <person name="Eads B.D."/>
            <person name="Frohlich T."/>
            <person name="Geiler-Samerotte K.A."/>
            <person name="Gerlach D."/>
            <person name="Hatcher P."/>
            <person name="Jogdeo S."/>
            <person name="Krijgsveld J."/>
            <person name="Kriventseva E.V."/>
            <person name="Kultz D."/>
            <person name="Laforsch C."/>
            <person name="Lindquist E."/>
            <person name="Lopez J."/>
            <person name="Manak J.R."/>
            <person name="Muller J."/>
            <person name="Pangilinan J."/>
            <person name="Patwardhan R.P."/>
            <person name="Pitluck S."/>
            <person name="Pritham E.J."/>
            <person name="Rechtsteiner A."/>
            <person name="Rho M."/>
            <person name="Rogozin I.B."/>
            <person name="Sakarya O."/>
            <person name="Salamov A."/>
            <person name="Schaack S."/>
            <person name="Shapiro H."/>
            <person name="Shiga Y."/>
            <person name="Skalitzky C."/>
            <person name="Smith Z."/>
            <person name="Souvorov A."/>
            <person name="Sung W."/>
            <person name="Tang Z."/>
            <person name="Tsuchiya D."/>
            <person name="Tu H."/>
            <person name="Vos H."/>
            <person name="Wang M."/>
            <person name="Wolf Y.I."/>
            <person name="Yamagata H."/>
            <person name="Yamada T."/>
            <person name="Ye Y."/>
            <person name="Shaw J.R."/>
            <person name="Andrews J."/>
            <person name="Crease T.J."/>
            <person name="Tang H."/>
            <person name="Lucas S.M."/>
            <person name="Robertson H.M."/>
            <person name="Bork P."/>
            <person name="Koonin E.V."/>
            <person name="Zdobnov E.M."/>
            <person name="Grigoriev I.V."/>
            <person name="Lynch M."/>
            <person name="Boore J.L."/>
        </authorList>
    </citation>
    <scope>NUCLEOTIDE SEQUENCE [LARGE SCALE GENOMIC DNA]</scope>
</reference>